<accession>A0ABS3GX18</accession>
<evidence type="ECO:0000313" key="5">
    <source>
        <dbReference type="Proteomes" id="UP000664632"/>
    </source>
</evidence>
<evidence type="ECO:0000259" key="3">
    <source>
        <dbReference type="Pfam" id="PF06458"/>
    </source>
</evidence>
<reference evidence="4 5" key="1">
    <citation type="submission" date="2021-03" db="EMBL/GenBank/DDBJ databases">
        <title>Enterococcal diversity collection.</title>
        <authorList>
            <person name="Gilmore M.S."/>
            <person name="Schwartzman J."/>
            <person name="Van Tyne D."/>
            <person name="Martin M."/>
            <person name="Earl A.M."/>
            <person name="Manson A.L."/>
            <person name="Straub T."/>
            <person name="Salamzade R."/>
            <person name="Saavedra J."/>
            <person name="Lebreton F."/>
            <person name="Prichula J."/>
            <person name="Schaufler K."/>
            <person name="Gaca A."/>
            <person name="Sgardioli B."/>
            <person name="Wagenaar J."/>
            <person name="Strong T."/>
        </authorList>
    </citation>
    <scope>NUCLEOTIDE SEQUENCE [LARGE SCALE GENOMIC DNA]</scope>
    <source>
        <strain evidence="4 5">DIV0869a</strain>
    </source>
</reference>
<comment type="caution">
    <text evidence="4">The sequence shown here is derived from an EMBL/GenBank/DDBJ whole genome shotgun (WGS) entry which is preliminary data.</text>
</comment>
<keyword evidence="5" id="KW-1185">Reference proteome</keyword>
<protein>
    <submittedName>
        <fullName evidence="4">MucBP domain-containing protein</fullName>
    </submittedName>
</protein>
<dbReference type="InterPro" id="IPR036465">
    <property type="entry name" value="vWFA_dom_sf"/>
</dbReference>
<feature type="transmembrane region" description="Helical" evidence="2">
    <location>
        <begin position="12"/>
        <end position="31"/>
    </location>
</feature>
<keyword evidence="2" id="KW-0812">Transmembrane</keyword>
<dbReference type="Pfam" id="PF06458">
    <property type="entry name" value="MucBP"/>
    <property type="match status" value="1"/>
</dbReference>
<dbReference type="Proteomes" id="UP000664632">
    <property type="component" value="Unassembled WGS sequence"/>
</dbReference>
<dbReference type="SUPFAM" id="SSF53300">
    <property type="entry name" value="vWA-like"/>
    <property type="match status" value="1"/>
</dbReference>
<evidence type="ECO:0000313" key="4">
    <source>
        <dbReference type="EMBL" id="MBO0439817.1"/>
    </source>
</evidence>
<name>A0ABS3GX18_9ENTE</name>
<dbReference type="RefSeq" id="WP_207111901.1">
    <property type="nucleotide sequence ID" value="NZ_JAFLWD010000011.1"/>
</dbReference>
<feature type="domain" description="MucBP" evidence="3">
    <location>
        <begin position="643"/>
        <end position="709"/>
    </location>
</feature>
<evidence type="ECO:0000256" key="1">
    <source>
        <dbReference type="ARBA" id="ARBA00022737"/>
    </source>
</evidence>
<evidence type="ECO:0000256" key="2">
    <source>
        <dbReference type="SAM" id="Phobius"/>
    </source>
</evidence>
<gene>
    <name evidence="4" type="ORF">JZO69_05565</name>
</gene>
<keyword evidence="2" id="KW-1133">Transmembrane helix</keyword>
<keyword evidence="1" id="KW-0677">Repeat</keyword>
<proteinExistence type="predicted"/>
<dbReference type="InterPro" id="IPR009459">
    <property type="entry name" value="MucBP_dom"/>
</dbReference>
<dbReference type="EMBL" id="JAFLWD010000011">
    <property type="protein sequence ID" value="MBO0439817.1"/>
    <property type="molecule type" value="Genomic_DNA"/>
</dbReference>
<keyword evidence="2" id="KW-0472">Membrane</keyword>
<dbReference type="Gene3D" id="3.10.20.320">
    <property type="entry name" value="Putative peptidoglycan bound protein (lpxtg motif)"/>
    <property type="match status" value="1"/>
</dbReference>
<organism evidence="4 5">
    <name type="scientific">Candidatus Enterococcus ikei</name>
    <dbReference type="NCBI Taxonomy" id="2815326"/>
    <lineage>
        <taxon>Bacteria</taxon>
        <taxon>Bacillati</taxon>
        <taxon>Bacillota</taxon>
        <taxon>Bacilli</taxon>
        <taxon>Lactobacillales</taxon>
        <taxon>Enterococcaceae</taxon>
        <taxon>Enterococcus</taxon>
    </lineage>
</organism>
<sequence length="938" mass="103654">MSNTGNKKGVKTISIIVVSIICILFIGTFILKNVTQIKAEDSSTARIIENSNYKNWESGDLSTAKSEVKSFLDKQKGTDKNRPYKGNKSWTEGSLAALDKAYQSSLAAEAGISSDLSRMLLIETVRKLETVTVLGKLDSSVKSLNNFPNTDGQYELEYDLPTVLGLPANKKVKYDVMFVLDWSGSMDSPIAGLDPAIPRFHGKEMIINLSKLVLNDFTGSRIRIFGLNSPTRNNTTINDDVNQKGFLEKVPGWEQMVDKSFEKDKTYNEDNQVGNLEYVVPIMEREKNPDAIPVIVYLSDFQLAARPVNNPTKNVVTDYKDILTRFNNIPVAGDQGPIYIAVRYDHSGNYNPKTGLPRWAGGAIESPGQTGTYNSLQDDVVKDRKFWNWMAVTETNRTSTDPHAVQASEATTTFMKLFTDSLPVNPSRAYQADLNFGKYSYVASSLTSKNNPVLTSPTKKSLTIANKNDGDTDVADSGVFKAVFDDTTSSVMGTTSTLGTKTNGVSFSAPEYQEHNSPFKTLPNLFHPYTEAAIEVYKYKGTGATTSATNYELNQTIVGSNYQLYSGKDYALKDPALSSLKYGASLTKAQALKIVSTRLGVAEYNKLDFTGSGASSLTAATHKVTFDAAKNVYKVYAESNESNVVVEYYEDSTNIKLKEEKTIPGIIGDSYTIDPLTEVVPDFDYVRSEGAPLTGSIKKEVQTIKLFYRKSEVELKIYFKDEDGNEISPVVTLLKKPKEVVDLTAETEVSTVVKAITDDLYELLTPPDDEKNVEILVGENERTYIFKGQVAIGATNEMLFKTGVIQSRDQELEYASTGPFKLNIEDKRGRTAPNEGFKRGQFTINGSLSKPFKHEISGDVLKDAQIIYNNGETDHVISDKNGVEIYSNKTARPQTNYELELANQTDKKEGLKLLVPKGSGAIKGSYKAEITWELVQEP</sequence>